<evidence type="ECO:0000259" key="6">
    <source>
        <dbReference type="Pfam" id="PF12253"/>
    </source>
</evidence>
<dbReference type="RefSeq" id="XP_013237596.1">
    <property type="nucleotide sequence ID" value="XM_013382142.1"/>
</dbReference>
<dbReference type="HOGENOM" id="CLU_513958_0_0_1"/>
<organism evidence="7 8">
    <name type="scientific">Mitosporidium daphniae</name>
    <dbReference type="NCBI Taxonomy" id="1485682"/>
    <lineage>
        <taxon>Eukaryota</taxon>
        <taxon>Fungi</taxon>
        <taxon>Fungi incertae sedis</taxon>
        <taxon>Microsporidia</taxon>
        <taxon>Mitosporidium</taxon>
    </lineage>
</organism>
<evidence type="ECO:0000256" key="5">
    <source>
        <dbReference type="SAM" id="MobiDB-lite"/>
    </source>
</evidence>
<dbReference type="GO" id="GO:0005634">
    <property type="term" value="C:nucleus"/>
    <property type="evidence" value="ECO:0007669"/>
    <property type="project" value="UniProtKB-SubCell"/>
</dbReference>
<evidence type="ECO:0000256" key="1">
    <source>
        <dbReference type="ARBA" id="ARBA00004123"/>
    </source>
</evidence>
<protein>
    <recommendedName>
        <fullName evidence="6">Chromatin assembly factor 1 subunit A dimerization domain-containing protein</fullName>
    </recommendedName>
</protein>
<dbReference type="InterPro" id="IPR022043">
    <property type="entry name" value="CAF1A_DD"/>
</dbReference>
<feature type="domain" description="Chromatin assembly factor 1 subunit A dimerization" evidence="6">
    <location>
        <begin position="237"/>
        <end position="314"/>
    </location>
</feature>
<dbReference type="OrthoDB" id="440676at2759"/>
<gene>
    <name evidence="7" type="ORF">DI09_42p120</name>
</gene>
<evidence type="ECO:0000256" key="2">
    <source>
        <dbReference type="ARBA" id="ARBA00022763"/>
    </source>
</evidence>
<feature type="region of interest" description="Disordered" evidence="5">
    <location>
        <begin position="349"/>
        <end position="380"/>
    </location>
</feature>
<sequence>MEDLIRQGLYVTASVLRLEQHAQNASIETRKELDIEPFVHSECIVAPELARDHVKIIEGLVCDLNEAIDCAQKRKLQAATEHSPEMASSPTTDTIEPLDIVVDAAAAELRPISKAITSSPKKAARKAFTPKSSSISSGPVLSNFFSIVRKENESGYQGGSSEHPMLLESQTHSSSSGFWSYFPTFFVKPNVKMAKFESLLQKTRNTGATIETTNENNNRRSSKEIEQLSLLPMVRFKLFHFAENIRPCYFGTFSKQSLIISGRRPFAKDLSKELELDYSVESDNEWEDDCDELEGEIENISDTDQSDSGSEDDEGEGEEEEEDSSWLVPHGYLSDDELMCDERDERDVFSLDQDMNDPVSRKRLQDSWRADGQSNPTLNGVPRIYSSLGQTSEQDSLYLSSFSMRPFMNLFAIDSKICPQKDGLIIDNLTSTFRMIERHDVILDLSLMFKKKKKRAITPLISGTGAMQEHNVPHRREIPTLHAMPTVEDASAEKSYPVEKENLQPANVQPNTHSERAPIKRIAPIMISGK</sequence>
<keyword evidence="8" id="KW-1185">Reference proteome</keyword>
<dbReference type="GO" id="GO:0033186">
    <property type="term" value="C:CAF-1 complex"/>
    <property type="evidence" value="ECO:0007669"/>
    <property type="project" value="TreeGrafter"/>
</dbReference>
<keyword evidence="2" id="KW-0227">DNA damage</keyword>
<accession>A0A098VQR3</accession>
<dbReference type="GO" id="GO:0006334">
    <property type="term" value="P:nucleosome assembly"/>
    <property type="evidence" value="ECO:0007669"/>
    <property type="project" value="TreeGrafter"/>
</dbReference>
<keyword evidence="4" id="KW-0539">Nucleus</keyword>
<evidence type="ECO:0000313" key="7">
    <source>
        <dbReference type="EMBL" id="KGG51169.1"/>
    </source>
</evidence>
<reference evidence="7 8" key="1">
    <citation type="submission" date="2014-04" db="EMBL/GenBank/DDBJ databases">
        <title>A new species of microsporidia sheds light on the evolution of extreme parasitism.</title>
        <authorList>
            <person name="Haag K.L."/>
            <person name="James T.Y."/>
            <person name="Larsson R."/>
            <person name="Schaer T.M."/>
            <person name="Refardt D."/>
            <person name="Pombert J.-F."/>
            <person name="Ebert D."/>
        </authorList>
    </citation>
    <scope>NUCLEOTIDE SEQUENCE [LARGE SCALE GENOMIC DNA]</scope>
    <source>
        <strain evidence="7 8">UGP3</strain>
        <tissue evidence="7">Spores</tissue>
    </source>
</reference>
<dbReference type="PANTHER" id="PTHR15272">
    <property type="entry name" value="CHROMATIN ASSEMBLY FACTOR 1 SUBUNIT A CAF-1 SUBUNIT A"/>
    <property type="match status" value="1"/>
</dbReference>
<feature type="compositionally biased region" description="Acidic residues" evidence="5">
    <location>
        <begin position="297"/>
        <end position="324"/>
    </location>
</feature>
<comment type="subcellular location">
    <subcellularLocation>
        <location evidence="1">Nucleus</location>
    </subcellularLocation>
</comment>
<dbReference type="AlphaFoldDB" id="A0A098VQR3"/>
<feature type="compositionally biased region" description="Basic and acidic residues" evidence="5">
    <location>
        <begin position="359"/>
        <end position="369"/>
    </location>
</feature>
<dbReference type="GeneID" id="25259934"/>
<dbReference type="EMBL" id="JMKJ01000366">
    <property type="protein sequence ID" value="KGG51169.1"/>
    <property type="molecule type" value="Genomic_DNA"/>
</dbReference>
<comment type="caution">
    <text evidence="7">The sequence shown here is derived from an EMBL/GenBank/DDBJ whole genome shotgun (WGS) entry which is preliminary data.</text>
</comment>
<dbReference type="PANTHER" id="PTHR15272:SF0">
    <property type="entry name" value="CHROMATIN ASSEMBLY FACTOR 1 SUBUNIT A"/>
    <property type="match status" value="1"/>
</dbReference>
<proteinExistence type="predicted"/>
<dbReference type="Pfam" id="PF12253">
    <property type="entry name" value="CAF1A_dimeriz"/>
    <property type="match status" value="1"/>
</dbReference>
<dbReference type="VEuPathDB" id="MicrosporidiaDB:DI09_42p120"/>
<name>A0A098VQR3_9MICR</name>
<keyword evidence="3" id="KW-0234">DNA repair</keyword>
<evidence type="ECO:0000256" key="4">
    <source>
        <dbReference type="ARBA" id="ARBA00023242"/>
    </source>
</evidence>
<evidence type="ECO:0000256" key="3">
    <source>
        <dbReference type="ARBA" id="ARBA00023204"/>
    </source>
</evidence>
<evidence type="ECO:0000313" key="8">
    <source>
        <dbReference type="Proteomes" id="UP000029725"/>
    </source>
</evidence>
<dbReference type="GO" id="GO:0006281">
    <property type="term" value="P:DNA repair"/>
    <property type="evidence" value="ECO:0007669"/>
    <property type="project" value="UniProtKB-KW"/>
</dbReference>
<feature type="region of interest" description="Disordered" evidence="5">
    <location>
        <begin position="297"/>
        <end position="328"/>
    </location>
</feature>
<dbReference type="Proteomes" id="UP000029725">
    <property type="component" value="Unassembled WGS sequence"/>
</dbReference>